<dbReference type="PANTHER" id="PTHR33418:SF1">
    <property type="entry name" value="HELICASE-ASSOCIATED DOMAIN-CONTAINING PROTEIN"/>
    <property type="match status" value="1"/>
</dbReference>
<reference evidence="3" key="1">
    <citation type="submission" date="2023-08" db="EMBL/GenBank/DDBJ databases">
        <authorList>
            <person name="Audoor S."/>
            <person name="Bilcke G."/>
        </authorList>
    </citation>
    <scope>NUCLEOTIDE SEQUENCE</scope>
</reference>
<feature type="region of interest" description="Disordered" evidence="1">
    <location>
        <begin position="1"/>
        <end position="119"/>
    </location>
</feature>
<name>A0AAD2G6Y3_9STRA</name>
<evidence type="ECO:0000313" key="4">
    <source>
        <dbReference type="Proteomes" id="UP001295423"/>
    </source>
</evidence>
<feature type="compositionally biased region" description="Polar residues" evidence="1">
    <location>
        <begin position="54"/>
        <end position="68"/>
    </location>
</feature>
<sequence>MNHPFPTSLQEDREQSSSSSGGSAEAYQAHSFHPISQAPPIWPNTERPLPPSPIQTTNSFDGGYSNSPLPLRNPFEPRGEEVLPHPGEHFTFEGYHDQYKTDPPDDAGREDPKQFPFASPPHPPSFAAGFYANTAASPFHQMHPQPYDDYHADPHNPYVSHHHMVYRFEPQYYLPSTWHAMYKPTEMDQKPAAVSYSPSRPPISPMKASNLLPINVPPIASRDPDAYAASNTTSTRAAASNSPPSPVAAARRPQPRRSRKARGARRQTATPQIRGNHVHQSPTATELEEATTNRAQKAVRSWYQRFNELVDYTNKFGDTAVPQQYEDNHALGIWVNKQRMEMKAYGEATRSSMTRRRMDLLENIGFEWAKPKGQAAWDEKFRELLEYKSVHGDCHVPTKHKANRPLGRWVSTQRNMKKNCDLGKTPKSLNYEVIRNRIQMLEEIGFAWSMIESPTSNDSS</sequence>
<comment type="caution">
    <text evidence="3">The sequence shown here is derived from an EMBL/GenBank/DDBJ whole genome shotgun (WGS) entry which is preliminary data.</text>
</comment>
<dbReference type="Pfam" id="PF03457">
    <property type="entry name" value="HA"/>
    <property type="match status" value="2"/>
</dbReference>
<feature type="domain" description="Helicase-associated" evidence="2">
    <location>
        <begin position="374"/>
        <end position="446"/>
    </location>
</feature>
<feature type="domain" description="Helicase-associated" evidence="2">
    <location>
        <begin position="301"/>
        <end position="366"/>
    </location>
</feature>
<feature type="compositionally biased region" description="Low complexity" evidence="1">
    <location>
        <begin position="226"/>
        <end position="252"/>
    </location>
</feature>
<dbReference type="PANTHER" id="PTHR33418">
    <property type="entry name" value="HELICASE-ASSOCIATED"/>
    <property type="match status" value="1"/>
</dbReference>
<feature type="compositionally biased region" description="Basic and acidic residues" evidence="1">
    <location>
        <begin position="75"/>
        <end position="113"/>
    </location>
</feature>
<feature type="region of interest" description="Disordered" evidence="1">
    <location>
        <begin position="223"/>
        <end position="292"/>
    </location>
</feature>
<accession>A0AAD2G6Y3</accession>
<gene>
    <name evidence="3" type="ORF">CYCCA115_LOCUS21002</name>
</gene>
<evidence type="ECO:0000256" key="1">
    <source>
        <dbReference type="SAM" id="MobiDB-lite"/>
    </source>
</evidence>
<feature type="compositionally biased region" description="Polar residues" evidence="1">
    <location>
        <begin position="267"/>
        <end position="292"/>
    </location>
</feature>
<dbReference type="Gene3D" id="6.10.140.530">
    <property type="match status" value="2"/>
</dbReference>
<keyword evidence="4" id="KW-1185">Reference proteome</keyword>
<dbReference type="Proteomes" id="UP001295423">
    <property type="component" value="Unassembled WGS sequence"/>
</dbReference>
<feature type="compositionally biased region" description="Basic residues" evidence="1">
    <location>
        <begin position="253"/>
        <end position="265"/>
    </location>
</feature>
<proteinExistence type="predicted"/>
<dbReference type="EMBL" id="CAKOGP040002202">
    <property type="protein sequence ID" value="CAJ1965209.1"/>
    <property type="molecule type" value="Genomic_DNA"/>
</dbReference>
<dbReference type="InterPro" id="IPR005114">
    <property type="entry name" value="Helicase_assoc"/>
</dbReference>
<dbReference type="AlphaFoldDB" id="A0AAD2G6Y3"/>
<evidence type="ECO:0000259" key="2">
    <source>
        <dbReference type="Pfam" id="PF03457"/>
    </source>
</evidence>
<evidence type="ECO:0000313" key="3">
    <source>
        <dbReference type="EMBL" id="CAJ1965209.1"/>
    </source>
</evidence>
<organism evidence="3 4">
    <name type="scientific">Cylindrotheca closterium</name>
    <dbReference type="NCBI Taxonomy" id="2856"/>
    <lineage>
        <taxon>Eukaryota</taxon>
        <taxon>Sar</taxon>
        <taxon>Stramenopiles</taxon>
        <taxon>Ochrophyta</taxon>
        <taxon>Bacillariophyta</taxon>
        <taxon>Bacillariophyceae</taxon>
        <taxon>Bacillariophycidae</taxon>
        <taxon>Bacillariales</taxon>
        <taxon>Bacillariaceae</taxon>
        <taxon>Cylindrotheca</taxon>
    </lineage>
</organism>
<protein>
    <recommendedName>
        <fullName evidence="2">Helicase-associated domain-containing protein</fullName>
    </recommendedName>
</protein>